<keyword evidence="3" id="KW-1185">Reference proteome</keyword>
<feature type="compositionally biased region" description="Low complexity" evidence="1">
    <location>
        <begin position="291"/>
        <end position="303"/>
    </location>
</feature>
<evidence type="ECO:0000256" key="1">
    <source>
        <dbReference type="SAM" id="MobiDB-lite"/>
    </source>
</evidence>
<organism evidence="2 3">
    <name type="scientific">Ophiocordyceps sinensis</name>
    <dbReference type="NCBI Taxonomy" id="72228"/>
    <lineage>
        <taxon>Eukaryota</taxon>
        <taxon>Fungi</taxon>
        <taxon>Dikarya</taxon>
        <taxon>Ascomycota</taxon>
        <taxon>Pezizomycotina</taxon>
        <taxon>Sordariomycetes</taxon>
        <taxon>Hypocreomycetidae</taxon>
        <taxon>Hypocreales</taxon>
        <taxon>Ophiocordycipitaceae</taxon>
        <taxon>Ophiocordyceps</taxon>
    </lineage>
</organism>
<evidence type="ECO:0000313" key="2">
    <source>
        <dbReference type="EMBL" id="KAF4511111.1"/>
    </source>
</evidence>
<dbReference type="Proteomes" id="UP000557566">
    <property type="component" value="Unassembled WGS sequence"/>
</dbReference>
<protein>
    <submittedName>
        <fullName evidence="2">Uncharacterized protein</fullName>
    </submittedName>
</protein>
<gene>
    <name evidence="2" type="ORF">G6O67_002938</name>
</gene>
<feature type="compositionally biased region" description="Low complexity" evidence="1">
    <location>
        <begin position="239"/>
        <end position="251"/>
    </location>
</feature>
<name>A0A8H4PVF0_9HYPO</name>
<proteinExistence type="predicted"/>
<evidence type="ECO:0000313" key="3">
    <source>
        <dbReference type="Proteomes" id="UP000557566"/>
    </source>
</evidence>
<dbReference type="AlphaFoldDB" id="A0A8H4PVF0"/>
<dbReference type="Gene3D" id="2.70.50.70">
    <property type="match status" value="1"/>
</dbReference>
<accession>A0A8H4PVF0</accession>
<dbReference type="EMBL" id="JAAVMX010000003">
    <property type="protein sequence ID" value="KAF4511111.1"/>
    <property type="molecule type" value="Genomic_DNA"/>
</dbReference>
<feature type="region of interest" description="Disordered" evidence="1">
    <location>
        <begin position="196"/>
        <end position="357"/>
    </location>
</feature>
<dbReference type="PANTHER" id="PTHR36182:SF2">
    <property type="entry name" value="LYTIC POLYSACCHARIDE MONOOXYGENASE"/>
    <property type="match status" value="1"/>
</dbReference>
<sequence length="426" mass="42358">MLVKAFTTVTGLAAVSSAHMIMISPVPFGKSSLNNSPLDSSGSDFPCKMRSNAFATEGASNVFQQGSTQQLQFQGSAVHGGGSCQVSVTSDAEPNKNSVWKVIKSIEGGCPAKGAAGNLGNSPDAKSGDKYGYTIPAEMPAGNYTLAWTWFNKVGNREMYMNCAPLTVQGSGGSEGFLQTLPDMMVANLKSVGDCSTKESTDVQFPNPGQDVDRPNGEGSLGAPVGNCNGGGSGGAPAPGGKKPAPTTKPGYGNGSSTSSAGGYPAPSQPAGHPAPTQPAGGYPNGGSPNGGSPNSGAPKSGAPNGGAPPSIGYPGGVFMTVPKAAGPAATGSPNSPTQPKPAAPAPSDQAGPAPAGGFAVGAPCPAEGDWNCVSGSSFQRCASGAWSSMEPMANGMMCSPGQSANIKMTAGNARRAMRRAFRFAA</sequence>
<feature type="compositionally biased region" description="Gly residues" evidence="1">
    <location>
        <begin position="228"/>
        <end position="238"/>
    </location>
</feature>
<dbReference type="PANTHER" id="PTHR36182">
    <property type="entry name" value="PROTEIN, PUTATIVE (AFU_ORTHOLOGUE AFUA_6G10930)-RELATED"/>
    <property type="match status" value="1"/>
</dbReference>
<reference evidence="2 3" key="1">
    <citation type="journal article" date="2020" name="Genome Biol. Evol.">
        <title>A new high-quality draft genome assembly of the Chinese cordyceps Ophiocordyceps sinensis.</title>
        <authorList>
            <person name="Shu R."/>
            <person name="Zhang J."/>
            <person name="Meng Q."/>
            <person name="Zhang H."/>
            <person name="Zhou G."/>
            <person name="Li M."/>
            <person name="Wu P."/>
            <person name="Zhao Y."/>
            <person name="Chen C."/>
            <person name="Qin Q."/>
        </authorList>
    </citation>
    <scope>NUCLEOTIDE SEQUENCE [LARGE SCALE GENOMIC DNA]</scope>
    <source>
        <strain evidence="2 3">IOZ07</strain>
    </source>
</reference>
<dbReference type="OrthoDB" id="2342176at2759"/>
<comment type="caution">
    <text evidence="2">The sequence shown here is derived from an EMBL/GenBank/DDBJ whole genome shotgun (WGS) entry which is preliminary data.</text>
</comment>